<keyword evidence="4 12" id="KW-0813">Transport</keyword>
<evidence type="ECO:0000259" key="14">
    <source>
        <dbReference type="Pfam" id="PF01618"/>
    </source>
</evidence>
<evidence type="ECO:0000256" key="2">
    <source>
        <dbReference type="ARBA" id="ARBA00011471"/>
    </source>
</evidence>
<dbReference type="Pfam" id="PF01618">
    <property type="entry name" value="MotA_ExbB"/>
    <property type="match status" value="1"/>
</dbReference>
<evidence type="ECO:0000256" key="1">
    <source>
        <dbReference type="ARBA" id="ARBA00004429"/>
    </source>
</evidence>
<evidence type="ECO:0000256" key="8">
    <source>
        <dbReference type="ARBA" id="ARBA00022927"/>
    </source>
</evidence>
<dbReference type="PANTHER" id="PTHR30625">
    <property type="entry name" value="PROTEIN TOLQ"/>
    <property type="match status" value="1"/>
</dbReference>
<feature type="transmembrane region" description="Helical" evidence="13">
    <location>
        <begin position="192"/>
        <end position="217"/>
    </location>
</feature>
<evidence type="ECO:0000313" key="16">
    <source>
        <dbReference type="Proteomes" id="UP000278006"/>
    </source>
</evidence>
<proteinExistence type="inferred from homology"/>
<keyword evidence="6" id="KW-0997">Cell inner membrane</keyword>
<evidence type="ECO:0000256" key="6">
    <source>
        <dbReference type="ARBA" id="ARBA00022519"/>
    </source>
</evidence>
<dbReference type="GO" id="GO:0005886">
    <property type="term" value="C:plasma membrane"/>
    <property type="evidence" value="ECO:0007669"/>
    <property type="project" value="UniProtKB-SubCell"/>
</dbReference>
<accession>A0A3M6QUQ7</accession>
<evidence type="ECO:0000256" key="13">
    <source>
        <dbReference type="SAM" id="Phobius"/>
    </source>
</evidence>
<dbReference type="EMBL" id="RDQO01000002">
    <property type="protein sequence ID" value="RMX06758.1"/>
    <property type="molecule type" value="Genomic_DNA"/>
</dbReference>
<keyword evidence="7 13" id="KW-0812">Transmembrane</keyword>
<dbReference type="GO" id="GO:0022857">
    <property type="term" value="F:transmembrane transporter activity"/>
    <property type="evidence" value="ECO:0007669"/>
    <property type="project" value="InterPro"/>
</dbReference>
<evidence type="ECO:0000256" key="10">
    <source>
        <dbReference type="ARBA" id="ARBA00023136"/>
    </source>
</evidence>
<keyword evidence="10 13" id="KW-0472">Membrane</keyword>
<feature type="transmembrane region" description="Helical" evidence="13">
    <location>
        <begin position="84"/>
        <end position="105"/>
    </location>
</feature>
<dbReference type="GO" id="GO:0017038">
    <property type="term" value="P:protein import"/>
    <property type="evidence" value="ECO:0007669"/>
    <property type="project" value="TreeGrafter"/>
</dbReference>
<evidence type="ECO:0000256" key="5">
    <source>
        <dbReference type="ARBA" id="ARBA00022475"/>
    </source>
</evidence>
<evidence type="ECO:0000256" key="12">
    <source>
        <dbReference type="RuleBase" id="RU004057"/>
    </source>
</evidence>
<dbReference type="InterPro" id="IPR002898">
    <property type="entry name" value="MotA_ExbB_proton_chnl"/>
</dbReference>
<dbReference type="InterPro" id="IPR050790">
    <property type="entry name" value="ExbB/TolQ_transport"/>
</dbReference>
<feature type="transmembrane region" description="Helical" evidence="13">
    <location>
        <begin position="46"/>
        <end position="64"/>
    </location>
</feature>
<dbReference type="Proteomes" id="UP000278006">
    <property type="component" value="Unassembled WGS sequence"/>
</dbReference>
<feature type="domain" description="MotA/TolQ/ExbB proton channel" evidence="14">
    <location>
        <begin position="165"/>
        <end position="266"/>
    </location>
</feature>
<gene>
    <name evidence="15" type="primary">exbB</name>
    <name evidence="15" type="ORF">D8I35_09675</name>
</gene>
<keyword evidence="16" id="KW-1185">Reference proteome</keyword>
<evidence type="ECO:0000256" key="3">
    <source>
        <dbReference type="ARBA" id="ARBA00022093"/>
    </source>
</evidence>
<evidence type="ECO:0000256" key="11">
    <source>
        <dbReference type="ARBA" id="ARBA00024816"/>
    </source>
</evidence>
<sequence>MRRRSSITYKNRPHIAARAGLRPRCRLRGAGLRVDISQERALKRSLVVAPLVLGWVALPASAAVGPGLAHDLTVGAMFQQADWVVKTVMGVLVLASIATLSIWIFKTWEIVSYRRGIGQALKSLAGDGELASFTQLPDPAAAAMIQAAISELQRYPVGRRYGFAEGIKERTAARIQRVEAGQQRRLSRGASVLGSIGAAAPFIGLFGTVWGIMNSFIGIAHSQTTNLAVVAPGIAEALLATAFGLVAAIPAVLVYNAVTRAIAGYRVRMNDAATQVMCLLSRELDAELEVRRKAGPPHVV</sequence>
<comment type="caution">
    <text evidence="15">The sequence shown here is derived from an EMBL/GenBank/DDBJ whole genome shotgun (WGS) entry which is preliminary data.</text>
</comment>
<comment type="subunit">
    <text evidence="2">The accessory proteins ExbB and ExbD seem to form a complex with TonB.</text>
</comment>
<keyword evidence="9 13" id="KW-1133">Transmembrane helix</keyword>
<evidence type="ECO:0000313" key="15">
    <source>
        <dbReference type="EMBL" id="RMX06758.1"/>
    </source>
</evidence>
<dbReference type="OrthoDB" id="9805133at2"/>
<comment type="similarity">
    <text evidence="12">Belongs to the exbB/tolQ family.</text>
</comment>
<evidence type="ECO:0000256" key="9">
    <source>
        <dbReference type="ARBA" id="ARBA00022989"/>
    </source>
</evidence>
<organism evidence="15 16">
    <name type="scientific">Corticibacter populi</name>
    <dbReference type="NCBI Taxonomy" id="1550736"/>
    <lineage>
        <taxon>Bacteria</taxon>
        <taxon>Pseudomonadati</taxon>
        <taxon>Pseudomonadota</taxon>
        <taxon>Betaproteobacteria</taxon>
        <taxon>Burkholderiales</taxon>
        <taxon>Comamonadaceae</taxon>
        <taxon>Corticibacter</taxon>
    </lineage>
</organism>
<evidence type="ECO:0000256" key="7">
    <source>
        <dbReference type="ARBA" id="ARBA00022692"/>
    </source>
</evidence>
<dbReference type="InterPro" id="IPR014164">
    <property type="entry name" value="TonB_ExbB_1"/>
</dbReference>
<reference evidence="15 16" key="1">
    <citation type="submission" date="2018-10" db="EMBL/GenBank/DDBJ databases">
        <title>Draft genome of Cortibacter populi DSM10536.</title>
        <authorList>
            <person name="Bernier A.-M."/>
            <person name="Bernard K."/>
        </authorList>
    </citation>
    <scope>NUCLEOTIDE SEQUENCE [LARGE SCALE GENOMIC DNA]</scope>
    <source>
        <strain evidence="15 16">DSM 105136</strain>
    </source>
</reference>
<feature type="transmembrane region" description="Helical" evidence="13">
    <location>
        <begin position="237"/>
        <end position="258"/>
    </location>
</feature>
<comment type="function">
    <text evidence="11">Involved in the TonB-dependent energy-dependent transport of various receptor-bound substrates. Protects ExbD from proteolytic degradation and functionally stabilizes TonB.</text>
</comment>
<dbReference type="AlphaFoldDB" id="A0A3M6QUQ7"/>
<keyword evidence="5" id="KW-1003">Cell membrane</keyword>
<protein>
    <recommendedName>
        <fullName evidence="3">Biopolymer transport protein ExbB</fullName>
    </recommendedName>
</protein>
<evidence type="ECO:0000256" key="4">
    <source>
        <dbReference type="ARBA" id="ARBA00022448"/>
    </source>
</evidence>
<comment type="subcellular location">
    <subcellularLocation>
        <location evidence="1">Cell inner membrane</location>
        <topology evidence="1">Multi-pass membrane protein</topology>
    </subcellularLocation>
    <subcellularLocation>
        <location evidence="12">Membrane</location>
        <topology evidence="12">Multi-pass membrane protein</topology>
    </subcellularLocation>
</comment>
<dbReference type="NCBIfam" id="TIGR02797">
    <property type="entry name" value="exbB"/>
    <property type="match status" value="1"/>
</dbReference>
<keyword evidence="8 12" id="KW-0653">Protein transport</keyword>
<dbReference type="PANTHER" id="PTHR30625:SF16">
    <property type="entry name" value="BIOPOLYMER TRANSPORT PROTEIN EXBB"/>
    <property type="match status" value="1"/>
</dbReference>
<name>A0A3M6QUQ7_9BURK</name>